<dbReference type="SUPFAM" id="SSF53335">
    <property type="entry name" value="S-adenosyl-L-methionine-dependent methyltransferases"/>
    <property type="match status" value="1"/>
</dbReference>
<evidence type="ECO:0000313" key="5">
    <source>
        <dbReference type="EMBL" id="PLW26729.1"/>
    </source>
</evidence>
<gene>
    <name evidence="5" type="ORF">PCASD_20158</name>
    <name evidence="6" type="ORF">PCASD_21008</name>
</gene>
<dbReference type="AlphaFoldDB" id="A0A2N5TQ57"/>
<dbReference type="PANTHER" id="PTHR35897">
    <property type="entry name" value="METHYLTRANSFERASE AUSD"/>
    <property type="match status" value="1"/>
</dbReference>
<evidence type="ECO:0000313" key="6">
    <source>
        <dbReference type="EMBL" id="PLW27601.1"/>
    </source>
</evidence>
<dbReference type="Proteomes" id="UP000235392">
    <property type="component" value="Unassembled WGS sequence"/>
</dbReference>
<name>A0A2N5TQ57_9BASI</name>
<evidence type="ECO:0000256" key="1">
    <source>
        <dbReference type="ARBA" id="ARBA00005179"/>
    </source>
</evidence>
<dbReference type="EMBL" id="PGCI01000399">
    <property type="protein sequence ID" value="PLW27601.1"/>
    <property type="molecule type" value="Genomic_DNA"/>
</dbReference>
<accession>A0A2N5TQ57</accession>
<dbReference type="Gene3D" id="3.40.50.150">
    <property type="entry name" value="Vaccinia Virus protein VP39"/>
    <property type="match status" value="1"/>
</dbReference>
<proteinExistence type="inferred from homology"/>
<dbReference type="InterPro" id="IPR051654">
    <property type="entry name" value="Meroterpenoid_MTases"/>
</dbReference>
<keyword evidence="3" id="KW-0949">S-adenosyl-L-methionine</keyword>
<evidence type="ECO:0000256" key="2">
    <source>
        <dbReference type="ARBA" id="ARBA00022679"/>
    </source>
</evidence>
<dbReference type="InterPro" id="IPR029063">
    <property type="entry name" value="SAM-dependent_MTases_sf"/>
</dbReference>
<sequence>MSVEDQIPREADVRMDRFGPALQHLPTISSKGFEVQYPLDDPLMSEQLNFFKAATMIPDPQKLKQHILSIRDECCKAFPFPCILCFYFLQGMIVRHPFYPTVREVIEQQSDAQKILVDIGAGLGTDLRQIISHGWNRDDVLGVDITKDWDSLGYKLFRDSERPIPNFLGDILSTDVLSPSIPIEALSGVIDLRSLKSLNPLKGRVNFLILNQVFHLFDESQQYTLAERCALLLSDEAGSTIFGMQMGGYRKGFESKVFVHSTESWKKLWHSIFGPNKVKVTAELVDLPPKESINLRSLFPTSRDIVRLCSAQQTNQNLKAIECLHLRSSAISKLLF</sequence>
<comment type="similarity">
    <text evidence="4">Belongs to the class I-like SAM-binding methyltransferase superfamily.</text>
</comment>
<reference evidence="6 7" key="1">
    <citation type="submission" date="2017-11" db="EMBL/GenBank/DDBJ databases">
        <title>De novo assembly and phasing of dikaryotic genomes from two isolates of Puccinia coronata f. sp. avenae, the causal agent of oat crown rust.</title>
        <authorList>
            <person name="Miller M.E."/>
            <person name="Zhang Y."/>
            <person name="Omidvar V."/>
            <person name="Sperschneider J."/>
            <person name="Schwessinger B."/>
            <person name="Raley C."/>
            <person name="Palmer J.M."/>
            <person name="Garnica D."/>
            <person name="Upadhyaya N."/>
            <person name="Rathjen J."/>
            <person name="Taylor J.M."/>
            <person name="Park R.F."/>
            <person name="Dodds P.N."/>
            <person name="Hirsch C.D."/>
            <person name="Kianian S.F."/>
            <person name="Figueroa M."/>
        </authorList>
    </citation>
    <scope>NUCLEOTIDE SEQUENCE [LARGE SCALE GENOMIC DNA]</scope>
    <source>
        <strain evidence="6">12SD80</strain>
    </source>
</reference>
<dbReference type="GO" id="GO:0016740">
    <property type="term" value="F:transferase activity"/>
    <property type="evidence" value="ECO:0007669"/>
    <property type="project" value="UniProtKB-KW"/>
</dbReference>
<comment type="pathway">
    <text evidence="1">Secondary metabolite biosynthesis.</text>
</comment>
<keyword evidence="2" id="KW-0808">Transferase</keyword>
<comment type="caution">
    <text evidence="6">The sequence shown here is derived from an EMBL/GenBank/DDBJ whole genome shotgun (WGS) entry which is preliminary data.</text>
</comment>
<evidence type="ECO:0000313" key="7">
    <source>
        <dbReference type="Proteomes" id="UP000235392"/>
    </source>
</evidence>
<organism evidence="6 7">
    <name type="scientific">Puccinia coronata f. sp. avenae</name>
    <dbReference type="NCBI Taxonomy" id="200324"/>
    <lineage>
        <taxon>Eukaryota</taxon>
        <taxon>Fungi</taxon>
        <taxon>Dikarya</taxon>
        <taxon>Basidiomycota</taxon>
        <taxon>Pucciniomycotina</taxon>
        <taxon>Pucciniomycetes</taxon>
        <taxon>Pucciniales</taxon>
        <taxon>Pucciniaceae</taxon>
        <taxon>Puccinia</taxon>
    </lineage>
</organism>
<evidence type="ECO:0008006" key="8">
    <source>
        <dbReference type="Google" id="ProtNLM"/>
    </source>
</evidence>
<dbReference type="EMBL" id="PGCI01000446">
    <property type="protein sequence ID" value="PLW26729.1"/>
    <property type="molecule type" value="Genomic_DNA"/>
</dbReference>
<evidence type="ECO:0000256" key="3">
    <source>
        <dbReference type="ARBA" id="ARBA00022691"/>
    </source>
</evidence>
<dbReference type="PANTHER" id="PTHR35897:SF1">
    <property type="entry name" value="METHYLTRANSFERASE AUSD"/>
    <property type="match status" value="1"/>
</dbReference>
<protein>
    <recommendedName>
        <fullName evidence="8">Methyltransferase domain-containing protein</fullName>
    </recommendedName>
</protein>
<evidence type="ECO:0000256" key="4">
    <source>
        <dbReference type="ARBA" id="ARBA00038314"/>
    </source>
</evidence>